<dbReference type="GO" id="GO:0016787">
    <property type="term" value="F:hydrolase activity"/>
    <property type="evidence" value="ECO:0007669"/>
    <property type="project" value="UniProtKB-KW"/>
</dbReference>
<dbReference type="InterPro" id="IPR001002">
    <property type="entry name" value="Chitin-bd_1"/>
</dbReference>
<dbReference type="InterPro" id="IPR036861">
    <property type="entry name" value="Endochitinase-like_sf"/>
</dbReference>
<sequence>MVSATDHWHFAVLDVNPTTATVCNAAPPVTPPVTTPKPGDTSPDGSCGGMNQFNCTGSTFGACCSSGDWCGDTSANCSTGCQSLFGTCSAPSNVSSDGSCGSNGKICLGSGLGDCCSSSNYCGSSTAHCGTGCQAGFGNCTTTGGGGGGSGGAGDGVSTDGTCSGIKGLTCRGSTFGDCCSSRGFCGASTTHSGPGCQFGFGNCTAADNVLRDRFCARNGKTCKGSTFGDCCAASGFCGGSKKHRDAGCQPAFGNCSTTGSDISTDGACGKNGKTCKGSTFGDRCSSSGFCGGTSDQCGAGRQTGFGPCSSTGSDISTDGTCGKNGKSCKKFDFRGLLLFQRILRRDIRSLWRGMSVSIRQLQHGSGRRINRRHVCKERQDLQGVGIWRLLLVERFLRLVY</sequence>
<keyword evidence="8" id="KW-1015">Disulfide bond</keyword>
<evidence type="ECO:0000256" key="8">
    <source>
        <dbReference type="PROSITE-ProRule" id="PRU00261"/>
    </source>
</evidence>
<dbReference type="Gene3D" id="3.30.60.10">
    <property type="entry name" value="Endochitinase-like"/>
    <property type="match status" value="2"/>
</dbReference>
<evidence type="ECO:0000256" key="6">
    <source>
        <dbReference type="ARBA" id="ARBA00023277"/>
    </source>
</evidence>
<evidence type="ECO:0000256" key="1">
    <source>
        <dbReference type="ARBA" id="ARBA00001941"/>
    </source>
</evidence>
<dbReference type="AlphaFoldDB" id="A0A4Q4SZ94"/>
<keyword evidence="5" id="KW-0378">Hydrolase</keyword>
<dbReference type="STRING" id="155417.A0A4Q4SZ94"/>
<comment type="caution">
    <text evidence="10">The sequence shown here is derived from an EMBL/GenBank/DDBJ whole genome shotgun (WGS) entry which is preliminary data.</text>
</comment>
<name>A0A4Q4SZ94_9PEZI</name>
<evidence type="ECO:0000259" key="9">
    <source>
        <dbReference type="PROSITE" id="PS50941"/>
    </source>
</evidence>
<dbReference type="PROSITE" id="PS50941">
    <property type="entry name" value="CHIT_BIND_I_2"/>
    <property type="match status" value="2"/>
</dbReference>
<feature type="domain" description="Chitin-binding type-1" evidence="9">
    <location>
        <begin position="97"/>
        <end position="142"/>
    </location>
</feature>
<evidence type="ECO:0000256" key="2">
    <source>
        <dbReference type="ARBA" id="ARBA00022669"/>
    </source>
</evidence>
<evidence type="ECO:0000256" key="7">
    <source>
        <dbReference type="ARBA" id="ARBA00023285"/>
    </source>
</evidence>
<organism evidence="10 11">
    <name type="scientific">Monosporascus ibericus</name>
    <dbReference type="NCBI Taxonomy" id="155417"/>
    <lineage>
        <taxon>Eukaryota</taxon>
        <taxon>Fungi</taxon>
        <taxon>Dikarya</taxon>
        <taxon>Ascomycota</taxon>
        <taxon>Pezizomycotina</taxon>
        <taxon>Sordariomycetes</taxon>
        <taxon>Xylariomycetidae</taxon>
        <taxon>Xylariales</taxon>
        <taxon>Xylariales incertae sedis</taxon>
        <taxon>Monosporascus</taxon>
    </lineage>
</organism>
<evidence type="ECO:0000256" key="3">
    <source>
        <dbReference type="ARBA" id="ARBA00022723"/>
    </source>
</evidence>
<keyword evidence="7" id="KW-0170">Cobalt</keyword>
<keyword evidence="6" id="KW-0119">Carbohydrate metabolism</keyword>
<dbReference type="PANTHER" id="PTHR46471">
    <property type="entry name" value="CHITIN DEACETYLASE"/>
    <property type="match status" value="1"/>
</dbReference>
<protein>
    <recommendedName>
        <fullName evidence="9">Chitin-binding type-1 domain-containing protein</fullName>
    </recommendedName>
</protein>
<dbReference type="GO" id="GO:0008061">
    <property type="term" value="F:chitin binding"/>
    <property type="evidence" value="ECO:0007669"/>
    <property type="project" value="UniProtKB-UniRule"/>
</dbReference>
<feature type="domain" description="Chitin-binding type-1" evidence="9">
    <location>
        <begin position="44"/>
        <end position="90"/>
    </location>
</feature>
<keyword evidence="2 8" id="KW-0147">Chitin-binding</keyword>
<dbReference type="PANTHER" id="PTHR46471:SF2">
    <property type="entry name" value="CHITIN DEACETYLASE-RELATED"/>
    <property type="match status" value="1"/>
</dbReference>
<evidence type="ECO:0000256" key="4">
    <source>
        <dbReference type="ARBA" id="ARBA00022729"/>
    </source>
</evidence>
<comment type="caution">
    <text evidence="8">Lacks conserved residue(s) required for the propagation of feature annotation.</text>
</comment>
<comment type="cofactor">
    <cofactor evidence="1">
        <name>Co(2+)</name>
        <dbReference type="ChEBI" id="CHEBI:48828"/>
    </cofactor>
</comment>
<evidence type="ECO:0000313" key="11">
    <source>
        <dbReference type="Proteomes" id="UP000293360"/>
    </source>
</evidence>
<keyword evidence="4" id="KW-0732">Signal</keyword>
<dbReference type="Proteomes" id="UP000293360">
    <property type="component" value="Unassembled WGS sequence"/>
</dbReference>
<proteinExistence type="predicted"/>
<gene>
    <name evidence="10" type="ORF">DL764_007744</name>
</gene>
<dbReference type="OrthoDB" id="1193027at2759"/>
<keyword evidence="11" id="KW-1185">Reference proteome</keyword>
<keyword evidence="3" id="KW-0479">Metal-binding</keyword>
<evidence type="ECO:0000256" key="5">
    <source>
        <dbReference type="ARBA" id="ARBA00022801"/>
    </source>
</evidence>
<feature type="disulfide bond" evidence="8">
    <location>
        <begin position="115"/>
        <end position="129"/>
    </location>
</feature>
<feature type="disulfide bond" evidence="8">
    <location>
        <begin position="63"/>
        <end position="77"/>
    </location>
</feature>
<dbReference type="GO" id="GO:0046872">
    <property type="term" value="F:metal ion binding"/>
    <property type="evidence" value="ECO:0007669"/>
    <property type="project" value="UniProtKB-KW"/>
</dbReference>
<accession>A0A4Q4SZ94</accession>
<reference evidence="10 11" key="1">
    <citation type="submission" date="2018-06" db="EMBL/GenBank/DDBJ databases">
        <title>Complete Genomes of Monosporascus.</title>
        <authorList>
            <person name="Robinson A.J."/>
            <person name="Natvig D.O."/>
        </authorList>
    </citation>
    <scope>NUCLEOTIDE SEQUENCE [LARGE SCALE GENOMIC DNA]</scope>
    <source>
        <strain evidence="10 11">CBS 110550</strain>
    </source>
</reference>
<evidence type="ECO:0000313" key="10">
    <source>
        <dbReference type="EMBL" id="RYO95142.1"/>
    </source>
</evidence>
<dbReference type="EMBL" id="QJNU01000556">
    <property type="protein sequence ID" value="RYO95142.1"/>
    <property type="molecule type" value="Genomic_DNA"/>
</dbReference>
<dbReference type="SUPFAM" id="SSF57016">
    <property type="entry name" value="Plant lectins/antimicrobial peptides"/>
    <property type="match status" value="4"/>
</dbReference>